<keyword evidence="1 6" id="KW-0148">Chlorophyll</keyword>
<feature type="chain" id="PRO_5035947316" description="Chlorophyll a-b binding protein, chloroplastic" evidence="8">
    <location>
        <begin position="21"/>
        <end position="152"/>
    </location>
</feature>
<keyword evidence="2 7" id="KW-0150">Chloroplast</keyword>
<evidence type="ECO:0000256" key="4">
    <source>
        <dbReference type="ARBA" id="ARBA00022640"/>
    </source>
</evidence>
<feature type="binding site" description="axial binding residue" evidence="6">
    <location>
        <position position="105"/>
    </location>
    <ligand>
        <name>chlorophyll a</name>
        <dbReference type="ChEBI" id="CHEBI:58416"/>
        <label>2</label>
    </ligand>
    <ligandPart>
        <name>Mg</name>
        <dbReference type="ChEBI" id="CHEBI:25107"/>
    </ligandPart>
</feature>
<reference evidence="9" key="1">
    <citation type="submission" date="2020-12" db="EMBL/GenBank/DDBJ databases">
        <authorList>
            <person name="Iha C."/>
        </authorList>
    </citation>
    <scope>NUCLEOTIDE SEQUENCE</scope>
</reference>
<comment type="caution">
    <text evidence="9">The sequence shown here is derived from an EMBL/GenBank/DDBJ whole genome shotgun (WGS) entry which is preliminary data.</text>
</comment>
<keyword evidence="7" id="KW-0793">Thylakoid</keyword>
<dbReference type="InterPro" id="IPR001344">
    <property type="entry name" value="Chloro_AB-bd_pln"/>
</dbReference>
<dbReference type="GO" id="GO:0009765">
    <property type="term" value="P:photosynthesis, light harvesting"/>
    <property type="evidence" value="ECO:0007669"/>
    <property type="project" value="InterPro"/>
</dbReference>
<dbReference type="GO" id="GO:0016168">
    <property type="term" value="F:chlorophyll binding"/>
    <property type="evidence" value="ECO:0007669"/>
    <property type="project" value="UniProtKB-KW"/>
</dbReference>
<keyword evidence="3 7" id="KW-0602">Photosynthesis</keyword>
<dbReference type="GO" id="GO:0009535">
    <property type="term" value="C:chloroplast thylakoid membrane"/>
    <property type="evidence" value="ECO:0007669"/>
    <property type="project" value="UniProtKB-SubCell"/>
</dbReference>
<name>A0A8S1IPZ0_9CHLO</name>
<comment type="subcellular location">
    <subcellularLocation>
        <location evidence="7">Plastid</location>
        <location evidence="7">Chloroplast thylakoid membrane</location>
    </subcellularLocation>
</comment>
<dbReference type="GO" id="GO:0009523">
    <property type="term" value="C:photosystem II"/>
    <property type="evidence" value="ECO:0007669"/>
    <property type="project" value="UniProtKB-KW"/>
</dbReference>
<evidence type="ECO:0000256" key="8">
    <source>
        <dbReference type="SAM" id="SignalP"/>
    </source>
</evidence>
<keyword evidence="7" id="KW-0604">Photosystem II</keyword>
<protein>
    <recommendedName>
        <fullName evidence="7">Chlorophyll a-b binding protein, chloroplastic</fullName>
    </recommendedName>
</protein>
<feature type="binding site" evidence="6">
    <location>
        <position position="134"/>
    </location>
    <ligand>
        <name>chlorophyll a</name>
        <dbReference type="ChEBI" id="CHEBI:58416"/>
        <label>1</label>
    </ligand>
</feature>
<feature type="binding site" evidence="6">
    <location>
        <position position="119"/>
    </location>
    <ligand>
        <name>chlorophyll a</name>
        <dbReference type="ChEBI" id="CHEBI:58416"/>
        <label>1</label>
    </ligand>
</feature>
<feature type="signal peptide" evidence="8">
    <location>
        <begin position="1"/>
        <end position="20"/>
    </location>
</feature>
<accession>A0A8S1IPZ0</accession>
<keyword evidence="8" id="KW-0732">Signal</keyword>
<dbReference type="InterPro" id="IPR022796">
    <property type="entry name" value="Chloroa_b-bind"/>
</dbReference>
<evidence type="ECO:0000256" key="6">
    <source>
        <dbReference type="PIRSR" id="PIRSR601344-1"/>
    </source>
</evidence>
<evidence type="ECO:0000256" key="7">
    <source>
        <dbReference type="RuleBase" id="RU363080"/>
    </source>
</evidence>
<dbReference type="OrthoDB" id="423598at2759"/>
<dbReference type="Gene3D" id="1.10.3460.10">
    <property type="entry name" value="Chlorophyll a/b binding protein domain"/>
    <property type="match status" value="1"/>
</dbReference>
<comment type="function">
    <text evidence="7">The light-harvesting complex (LHC) functions as a light receptor, it captures and delivers excitation energy to photosystems with which it is closely associated.</text>
</comment>
<dbReference type="SUPFAM" id="SSF103511">
    <property type="entry name" value="Chlorophyll a-b binding protein"/>
    <property type="match status" value="1"/>
</dbReference>
<evidence type="ECO:0000313" key="9">
    <source>
        <dbReference type="EMBL" id="CAD7696849.1"/>
    </source>
</evidence>
<feature type="binding site" evidence="6">
    <location>
        <position position="107"/>
    </location>
    <ligand>
        <name>chlorophyll b</name>
        <dbReference type="ChEBI" id="CHEBI:61721"/>
        <label>2</label>
    </ligand>
</feature>
<evidence type="ECO:0000256" key="5">
    <source>
        <dbReference type="ARBA" id="ARBA00022991"/>
    </source>
</evidence>
<dbReference type="Pfam" id="PF00504">
    <property type="entry name" value="Chloroa_b-bind"/>
    <property type="match status" value="1"/>
</dbReference>
<evidence type="ECO:0000256" key="2">
    <source>
        <dbReference type="ARBA" id="ARBA00022528"/>
    </source>
</evidence>
<keyword evidence="7" id="KW-0603">Photosystem I</keyword>
<dbReference type="PANTHER" id="PTHR21649">
    <property type="entry name" value="CHLOROPHYLL A/B BINDING PROTEIN"/>
    <property type="match status" value="1"/>
</dbReference>
<dbReference type="Proteomes" id="UP000708148">
    <property type="component" value="Unassembled WGS sequence"/>
</dbReference>
<feature type="binding site" description="axial binding residue" evidence="6">
    <location>
        <position position="4"/>
    </location>
    <ligand>
        <name>chlorophyll b</name>
        <dbReference type="ChEBI" id="CHEBI:61721"/>
        <label>1</label>
    </ligand>
    <ligandPart>
        <name>Mg</name>
        <dbReference type="ChEBI" id="CHEBI:25107"/>
    </ligandPart>
</feature>
<keyword evidence="4 7" id="KW-0934">Plastid</keyword>
<proteinExistence type="inferred from homology"/>
<feature type="binding site" evidence="6">
    <location>
        <position position="101"/>
    </location>
    <ligand>
        <name>chlorophyll a</name>
        <dbReference type="ChEBI" id="CHEBI:58416"/>
        <label>1</label>
    </ligand>
</feature>
<keyword evidence="5 7" id="KW-0157">Chromophore</keyword>
<sequence length="152" mass="16580">MNGRWAMMAVAGMLTVEALGYGNWFDAPKWALTEGTPATYLGNPIPIDLKTLAVIELFLMGGAEAKRNEETDPEKRCYPGGAFDPFGLSKDPTKLEELKLKEIKNGRLAMFASVGFFCQYAATGTGPVQNLIDHIEDPFNVNFATNGVSLPF</sequence>
<gene>
    <name evidence="9" type="ORF">OSTQU699_LOCUS2210</name>
</gene>
<dbReference type="EMBL" id="CAJHUC010000556">
    <property type="protein sequence ID" value="CAD7696849.1"/>
    <property type="molecule type" value="Genomic_DNA"/>
</dbReference>
<dbReference type="GO" id="GO:0009522">
    <property type="term" value="C:photosystem I"/>
    <property type="evidence" value="ECO:0007669"/>
    <property type="project" value="UniProtKB-KW"/>
</dbReference>
<feature type="binding site" description="axial binding residue" evidence="6">
    <location>
        <position position="102"/>
    </location>
    <ligand>
        <name>chlorophyll a</name>
        <dbReference type="ChEBI" id="CHEBI:58416"/>
        <label>1</label>
    </ligand>
    <ligandPart>
        <name>Mg</name>
        <dbReference type="ChEBI" id="CHEBI:25107"/>
    </ligandPart>
</feature>
<comment type="similarity">
    <text evidence="7">Belongs to the light-harvesting chlorophyll a/b-binding (LHC) protein family.</text>
</comment>
<evidence type="ECO:0000256" key="3">
    <source>
        <dbReference type="ARBA" id="ARBA00022531"/>
    </source>
</evidence>
<organism evidence="9 10">
    <name type="scientific">Ostreobium quekettii</name>
    <dbReference type="NCBI Taxonomy" id="121088"/>
    <lineage>
        <taxon>Eukaryota</taxon>
        <taxon>Viridiplantae</taxon>
        <taxon>Chlorophyta</taxon>
        <taxon>core chlorophytes</taxon>
        <taxon>Ulvophyceae</taxon>
        <taxon>TCBD clade</taxon>
        <taxon>Bryopsidales</taxon>
        <taxon>Ostreobineae</taxon>
        <taxon>Ostreobiaceae</taxon>
        <taxon>Ostreobium</taxon>
    </lineage>
</organism>
<keyword evidence="10" id="KW-1185">Reference proteome</keyword>
<evidence type="ECO:0000313" key="10">
    <source>
        <dbReference type="Proteomes" id="UP000708148"/>
    </source>
</evidence>
<dbReference type="AlphaFoldDB" id="A0A8S1IPZ0"/>
<evidence type="ECO:0000256" key="1">
    <source>
        <dbReference type="ARBA" id="ARBA00022494"/>
    </source>
</evidence>